<dbReference type="Pfam" id="PF00483">
    <property type="entry name" value="NTP_transferase"/>
    <property type="match status" value="1"/>
</dbReference>
<dbReference type="EMBL" id="BJYV01000010">
    <property type="protein sequence ID" value="GEO22006.1"/>
    <property type="molecule type" value="Genomic_DNA"/>
</dbReference>
<protein>
    <submittedName>
        <fullName evidence="2">Nucleotidyltransferase</fullName>
    </submittedName>
</protein>
<dbReference type="InterPro" id="IPR029044">
    <property type="entry name" value="Nucleotide-diphossugar_trans"/>
</dbReference>
<sequence>MNKPTLLILAAGMGSRYGGDKQIDGFGPNAETILEYSIYDAIRSGFGKVVFIVRQEILEESKEIFIPKFGNLIPLEFVVQTLTNRVPEAFQDPDRKKPYGTAHAMLCAKDVIKEPFAVINADDFYGEEAFQALGNFLTHDVKPDLHCMVGYAVKNVLSDYGTVSRGVCDVSPEGFLTGMIERTAISKKETGISHEADGEKLEISPDNPVSMNCWGFHHSIFEETERLWLSFLEENKENLKSEFYIPKVANAIIQEGKGKIQILEGGKIWFGVTYSQDKEHVMKELKSLHSEGKYPAKLW</sequence>
<comment type="caution">
    <text evidence="2">The sequence shown here is derived from an EMBL/GenBank/DDBJ whole genome shotgun (WGS) entry which is preliminary data.</text>
</comment>
<dbReference type="AlphaFoldDB" id="A0A512CCS1"/>
<proteinExistence type="predicted"/>
<dbReference type="Proteomes" id="UP000321301">
    <property type="component" value="Unassembled WGS sequence"/>
</dbReference>
<evidence type="ECO:0000259" key="1">
    <source>
        <dbReference type="Pfam" id="PF00483"/>
    </source>
</evidence>
<feature type="domain" description="Nucleotidyl transferase" evidence="1">
    <location>
        <begin position="26"/>
        <end position="166"/>
    </location>
</feature>
<dbReference type="InterPro" id="IPR005835">
    <property type="entry name" value="NTP_transferase_dom"/>
</dbReference>
<reference evidence="2 3" key="1">
    <citation type="submission" date="2019-07" db="EMBL/GenBank/DDBJ databases">
        <title>Whole genome shotgun sequence of Cyclobacterium qasimii NBRC 106168.</title>
        <authorList>
            <person name="Hosoyama A."/>
            <person name="Uohara A."/>
            <person name="Ohji S."/>
            <person name="Ichikawa N."/>
        </authorList>
    </citation>
    <scope>NUCLEOTIDE SEQUENCE [LARGE SCALE GENOMIC DNA]</scope>
    <source>
        <strain evidence="2 3">NBRC 106168</strain>
    </source>
</reference>
<evidence type="ECO:0000313" key="2">
    <source>
        <dbReference type="EMBL" id="GEO22006.1"/>
    </source>
</evidence>
<dbReference type="GO" id="GO:0016740">
    <property type="term" value="F:transferase activity"/>
    <property type="evidence" value="ECO:0007669"/>
    <property type="project" value="UniProtKB-KW"/>
</dbReference>
<dbReference type="Gene3D" id="3.90.550.10">
    <property type="entry name" value="Spore Coat Polysaccharide Biosynthesis Protein SpsA, Chain A"/>
    <property type="match status" value="1"/>
</dbReference>
<accession>A0A512CCS1</accession>
<name>A0A512CCS1_9BACT</name>
<keyword evidence="2" id="KW-0808">Transferase</keyword>
<dbReference type="SUPFAM" id="SSF53448">
    <property type="entry name" value="Nucleotide-diphospho-sugar transferases"/>
    <property type="match status" value="1"/>
</dbReference>
<keyword evidence="3" id="KW-1185">Reference proteome</keyword>
<gene>
    <name evidence="2" type="ORF">CQA01_25400</name>
</gene>
<organism evidence="2 3">
    <name type="scientific">Cyclobacterium qasimii</name>
    <dbReference type="NCBI Taxonomy" id="1350429"/>
    <lineage>
        <taxon>Bacteria</taxon>
        <taxon>Pseudomonadati</taxon>
        <taxon>Bacteroidota</taxon>
        <taxon>Cytophagia</taxon>
        <taxon>Cytophagales</taxon>
        <taxon>Cyclobacteriaceae</taxon>
        <taxon>Cyclobacterium</taxon>
    </lineage>
</organism>
<evidence type="ECO:0000313" key="3">
    <source>
        <dbReference type="Proteomes" id="UP000321301"/>
    </source>
</evidence>
<dbReference type="RefSeq" id="WP_020888373.1">
    <property type="nucleotide sequence ID" value="NZ_BJYV01000010.1"/>
</dbReference>